<feature type="domain" description="Pyruvate:ferredoxin oxidoreductase core" evidence="4">
    <location>
        <begin position="459"/>
        <end position="528"/>
    </location>
</feature>
<dbReference type="AlphaFoldDB" id="A0A1G7MIZ3"/>
<name>A0A1G7MIZ3_THETY</name>
<accession>A0A1G7MIZ3</accession>
<dbReference type="Gene3D" id="3.40.50.920">
    <property type="match status" value="1"/>
</dbReference>
<dbReference type="InterPro" id="IPR033412">
    <property type="entry name" value="PFOR_II"/>
</dbReference>
<organism evidence="5 6">
    <name type="scientific">Thermoanaerobacter thermohydrosulfuricus</name>
    <name type="common">Clostridium thermohydrosulfuricum</name>
    <dbReference type="NCBI Taxonomy" id="1516"/>
    <lineage>
        <taxon>Bacteria</taxon>
        <taxon>Bacillati</taxon>
        <taxon>Bacillota</taxon>
        <taxon>Clostridia</taxon>
        <taxon>Thermoanaerobacterales</taxon>
        <taxon>Thermoanaerobacteraceae</taxon>
        <taxon>Thermoanaerobacter</taxon>
    </lineage>
</organism>
<protein>
    <submittedName>
        <fullName evidence="5">2-oxoglutarate ferredoxin oxidoreductase subunit alpha</fullName>
    </submittedName>
</protein>
<dbReference type="Pfam" id="PF01558">
    <property type="entry name" value="POR"/>
    <property type="match status" value="1"/>
</dbReference>
<evidence type="ECO:0000259" key="3">
    <source>
        <dbReference type="Pfam" id="PF01855"/>
    </source>
</evidence>
<dbReference type="Pfam" id="PF17147">
    <property type="entry name" value="PFOR_II"/>
    <property type="match status" value="1"/>
</dbReference>
<dbReference type="GO" id="GO:0016903">
    <property type="term" value="F:oxidoreductase activity, acting on the aldehyde or oxo group of donors"/>
    <property type="evidence" value="ECO:0007669"/>
    <property type="project" value="InterPro"/>
</dbReference>
<dbReference type="GO" id="GO:0006979">
    <property type="term" value="P:response to oxidative stress"/>
    <property type="evidence" value="ECO:0007669"/>
    <property type="project" value="TreeGrafter"/>
</dbReference>
<reference evidence="5 6" key="1">
    <citation type="submission" date="2016-10" db="EMBL/GenBank/DDBJ databases">
        <authorList>
            <person name="de Groot N.N."/>
        </authorList>
    </citation>
    <scope>NUCLEOTIDE SEQUENCE [LARGE SCALE GENOMIC DNA]</scope>
    <source>
        <strain evidence="5 6">DSM 569</strain>
    </source>
</reference>
<dbReference type="InterPro" id="IPR022367">
    <property type="entry name" value="2-oxoacid/accept_OxRdtase_asu"/>
</dbReference>
<dbReference type="SUPFAM" id="SSF52922">
    <property type="entry name" value="TK C-terminal domain-like"/>
    <property type="match status" value="1"/>
</dbReference>
<dbReference type="InterPro" id="IPR029061">
    <property type="entry name" value="THDP-binding"/>
</dbReference>
<dbReference type="FunFam" id="3.40.50.970:FF:000022">
    <property type="entry name" value="2-oxoglutarate ferredoxin oxidoreductase alpha subunit"/>
    <property type="match status" value="1"/>
</dbReference>
<dbReference type="EMBL" id="FNBS01000018">
    <property type="protein sequence ID" value="SDF61080.1"/>
    <property type="molecule type" value="Genomic_DNA"/>
</dbReference>
<dbReference type="CDD" id="cd07034">
    <property type="entry name" value="TPP_PYR_PFOR_IOR-alpha_like"/>
    <property type="match status" value="1"/>
</dbReference>
<dbReference type="InterPro" id="IPR002869">
    <property type="entry name" value="Pyrv_flavodox_OxRed_cen"/>
</dbReference>
<dbReference type="InterPro" id="IPR050722">
    <property type="entry name" value="Pyruvate:ferred/Flavod_OxRd"/>
</dbReference>
<proteinExistence type="predicted"/>
<dbReference type="SUPFAM" id="SSF52518">
    <property type="entry name" value="Thiamin diphosphate-binding fold (THDP-binding)"/>
    <property type="match status" value="1"/>
</dbReference>
<feature type="domain" description="Pyruvate/ketoisovalerate oxidoreductase catalytic" evidence="2">
    <location>
        <begin position="11"/>
        <end position="167"/>
    </location>
</feature>
<dbReference type="Gene3D" id="3.40.50.970">
    <property type="match status" value="1"/>
</dbReference>
<dbReference type="RefSeq" id="WP_074592380.1">
    <property type="nucleotide sequence ID" value="NZ_FNBS01000018.1"/>
</dbReference>
<sequence>MDYTILIGGEAGQGIDTTANLLAKILKRHGFYVFSNSDYMSRIRGGHNFIQVRFSDKPLHSHISKNDIIFALNKETIEIHSKNLTKTGVIICDKDIPLEGIKGKALALPLLETAKELKNQKVFTTVGLGVILKYFSLDFSIGEKAIKEEFNKDIAELNLQALKKGYDLIDTEISLKTSEDKNILINGNQAVALGAIAAGCKFYCGYPMTPSTGILSFMSYHSNEMGIAVEQVEDEIAALNMALGASYAGVRAMTGSSGGGFALMVEALSLAGMIEVPVVVIDVQRPAPATGFPTRTEQADLQFVIHAGHGEFTRMVIALRDVEDAFYQTARAFNIAEKYQIPVLLLSDQQLADSLKTVKSFDFDKITIERYISGEEAITDEEYKRYKITPTGVSPRILPGKIPGQVVLVDSDEHDEWGHITESAVIRKSMVEKRLRKFEYLKNEIQEPWFIGKENPEDLVIGWGSTYGAIKEAVENLVDEGLSVGALIFGDIWPLPTQRLLELSKNAKKIIDIEQNATAQLESLIRQEALIKATHKILKYDGRPFSSDEVYEKIKEVLS</sequence>
<dbReference type="Proteomes" id="UP000183404">
    <property type="component" value="Unassembled WGS sequence"/>
</dbReference>
<dbReference type="Gene3D" id="3.40.920.10">
    <property type="entry name" value="Pyruvate-ferredoxin oxidoreductase, PFOR, domain III"/>
    <property type="match status" value="1"/>
</dbReference>
<dbReference type="SUPFAM" id="SSF53323">
    <property type="entry name" value="Pyruvate-ferredoxin oxidoreductase, PFOR, domain III"/>
    <property type="match status" value="1"/>
</dbReference>
<dbReference type="PANTHER" id="PTHR32154">
    <property type="entry name" value="PYRUVATE-FLAVODOXIN OXIDOREDUCTASE-RELATED"/>
    <property type="match status" value="1"/>
</dbReference>
<evidence type="ECO:0000256" key="1">
    <source>
        <dbReference type="ARBA" id="ARBA00023002"/>
    </source>
</evidence>
<dbReference type="FunFam" id="3.40.50.920:FF:000009">
    <property type="entry name" value="2-oxoglutarate ferredoxin oxidoreductase subunit alpha"/>
    <property type="match status" value="1"/>
</dbReference>
<keyword evidence="1" id="KW-0560">Oxidoreductase</keyword>
<dbReference type="InterPro" id="IPR009014">
    <property type="entry name" value="Transketo_C/PFOR_II"/>
</dbReference>
<dbReference type="PANTHER" id="PTHR32154:SF20">
    <property type="entry name" value="2-OXOGLUTARATE OXIDOREDUCTASE SUBUNIT KORA"/>
    <property type="match status" value="1"/>
</dbReference>
<dbReference type="NCBIfam" id="TIGR03710">
    <property type="entry name" value="OAFO_sf"/>
    <property type="match status" value="1"/>
</dbReference>
<dbReference type="InterPro" id="IPR002880">
    <property type="entry name" value="Pyrv_Fd/Flavodoxin_OxRdtase_N"/>
</dbReference>
<dbReference type="InterPro" id="IPR019752">
    <property type="entry name" value="Pyrv/ketoisovalerate_OxRed_cat"/>
</dbReference>
<gene>
    <name evidence="5" type="ORF">SAMN04244560_00962</name>
</gene>
<evidence type="ECO:0000313" key="5">
    <source>
        <dbReference type="EMBL" id="SDF61080.1"/>
    </source>
</evidence>
<evidence type="ECO:0000259" key="4">
    <source>
        <dbReference type="Pfam" id="PF17147"/>
    </source>
</evidence>
<feature type="domain" description="Pyruvate flavodoxin/ferredoxin oxidoreductase pyrimidine binding" evidence="3">
    <location>
        <begin position="194"/>
        <end position="425"/>
    </location>
</feature>
<evidence type="ECO:0000313" key="6">
    <source>
        <dbReference type="Proteomes" id="UP000183404"/>
    </source>
</evidence>
<evidence type="ECO:0000259" key="2">
    <source>
        <dbReference type="Pfam" id="PF01558"/>
    </source>
</evidence>
<dbReference type="Pfam" id="PF01855">
    <property type="entry name" value="POR_N"/>
    <property type="match status" value="1"/>
</dbReference>